<feature type="signal peptide" evidence="1">
    <location>
        <begin position="1"/>
        <end position="36"/>
    </location>
</feature>
<reference evidence="2" key="1">
    <citation type="journal article" date="2014" name="Nat. Commun.">
        <title>The rainbow trout genome provides novel insights into evolution after whole-genome duplication in vertebrates.</title>
        <authorList>
            <person name="Berthelot C."/>
            <person name="Brunet F."/>
            <person name="Chalopin D."/>
            <person name="Juanchich A."/>
            <person name="Bernard M."/>
            <person name="Noel B."/>
            <person name="Bento P."/>
            <person name="Da Silva C."/>
            <person name="Labadie K."/>
            <person name="Alberti A."/>
            <person name="Aury J.M."/>
            <person name="Louis A."/>
            <person name="Dehais P."/>
            <person name="Bardou P."/>
            <person name="Montfort J."/>
            <person name="Klopp C."/>
            <person name="Cabau C."/>
            <person name="Gaspin C."/>
            <person name="Thorgaard G.H."/>
            <person name="Boussaha M."/>
            <person name="Quillet E."/>
            <person name="Guyomard R."/>
            <person name="Galiana D."/>
            <person name="Bobe J."/>
            <person name="Volff J.N."/>
            <person name="Genet C."/>
            <person name="Wincker P."/>
            <person name="Jaillon O."/>
            <person name="Roest Crollius H."/>
            <person name="Guiguen Y."/>
        </authorList>
    </citation>
    <scope>NUCLEOTIDE SEQUENCE [LARGE SCALE GENOMIC DNA]</scope>
</reference>
<dbReference type="Proteomes" id="UP000193380">
    <property type="component" value="Unassembled WGS sequence"/>
</dbReference>
<proteinExistence type="predicted"/>
<evidence type="ECO:0000313" key="2">
    <source>
        <dbReference type="EMBL" id="CDQ91273.1"/>
    </source>
</evidence>
<dbReference type="SUPFAM" id="SSF57196">
    <property type="entry name" value="EGF/Laminin"/>
    <property type="match status" value="1"/>
</dbReference>
<dbReference type="STRING" id="8022.A0A060YHB3"/>
<accession>A0A060YHB3</accession>
<keyword evidence="1" id="KW-0732">Signal</keyword>
<evidence type="ECO:0000256" key="1">
    <source>
        <dbReference type="SAM" id="SignalP"/>
    </source>
</evidence>
<organism evidence="2 3">
    <name type="scientific">Oncorhynchus mykiss</name>
    <name type="common">Rainbow trout</name>
    <name type="synonym">Salmo gairdneri</name>
    <dbReference type="NCBI Taxonomy" id="8022"/>
    <lineage>
        <taxon>Eukaryota</taxon>
        <taxon>Metazoa</taxon>
        <taxon>Chordata</taxon>
        <taxon>Craniata</taxon>
        <taxon>Vertebrata</taxon>
        <taxon>Euteleostomi</taxon>
        <taxon>Actinopterygii</taxon>
        <taxon>Neopterygii</taxon>
        <taxon>Teleostei</taxon>
        <taxon>Protacanthopterygii</taxon>
        <taxon>Salmoniformes</taxon>
        <taxon>Salmonidae</taxon>
        <taxon>Salmoninae</taxon>
        <taxon>Oncorhynchus</taxon>
    </lineage>
</organism>
<evidence type="ECO:0008006" key="4">
    <source>
        <dbReference type="Google" id="ProtNLM"/>
    </source>
</evidence>
<reference evidence="2" key="2">
    <citation type="submission" date="2014-03" db="EMBL/GenBank/DDBJ databases">
        <authorList>
            <person name="Genoscope - CEA"/>
        </authorList>
    </citation>
    <scope>NUCLEOTIDE SEQUENCE</scope>
</reference>
<evidence type="ECO:0000313" key="3">
    <source>
        <dbReference type="Proteomes" id="UP000193380"/>
    </source>
</evidence>
<protein>
    <recommendedName>
        <fullName evidence="4">EGF-like domain-containing protein</fullName>
    </recommendedName>
</protein>
<gene>
    <name evidence="2" type="ORF">GSONMT00042948001</name>
</gene>
<dbReference type="EMBL" id="FR911592">
    <property type="protein sequence ID" value="CDQ91273.1"/>
    <property type="molecule type" value="Genomic_DNA"/>
</dbReference>
<sequence>MSMSNCRTRASTVCLLTLFCVCVLCLIFFRKKCCEGFKFVLGQCIPEDYDVCDGAPCEQQCTDHFGRVVCTCYPGYRYDRERHRNREKPYCLGETWSHT</sequence>
<dbReference type="PaxDb" id="8022-A0A060YHB3"/>
<name>A0A060YHB3_ONCMY</name>
<dbReference type="Gene3D" id="2.10.25.10">
    <property type="entry name" value="Laminin"/>
    <property type="match status" value="1"/>
</dbReference>
<dbReference type="AlphaFoldDB" id="A0A060YHB3"/>
<feature type="chain" id="PRO_5001596227" description="EGF-like domain-containing protein" evidence="1">
    <location>
        <begin position="37"/>
        <end position="99"/>
    </location>
</feature>